<feature type="domain" description="HTH gntR-type" evidence="4">
    <location>
        <begin position="9"/>
        <end position="77"/>
    </location>
</feature>
<name>A0A366I807_9FIRM</name>
<sequence>MEKNIKVTNPRYQQIAADVAAKIVNNQYKVGDKIFARSALASQYGVSAETARRAICVLSDMQIVKPVKGSGVVITSRENAVYFVQHHKDIDTVTSLKNKVIKTIEGQQKENKYLIEQINLLVDKISRFNRINPFIPYEIELKGDSNYLGQNLSEINLWHSTSATIVGIRRDDTLTMSPGPYATVNEGDILYFVGDDNAFENVKSLFYNKK</sequence>
<evidence type="ECO:0000256" key="1">
    <source>
        <dbReference type="ARBA" id="ARBA00023015"/>
    </source>
</evidence>
<evidence type="ECO:0000259" key="4">
    <source>
        <dbReference type="PROSITE" id="PS50949"/>
    </source>
</evidence>
<dbReference type="Gene3D" id="1.10.10.10">
    <property type="entry name" value="Winged helix-like DNA-binding domain superfamily/Winged helix DNA-binding domain"/>
    <property type="match status" value="1"/>
</dbReference>
<dbReference type="InterPro" id="IPR036390">
    <property type="entry name" value="WH_DNA-bd_sf"/>
</dbReference>
<keyword evidence="7" id="KW-1185">Reference proteome</keyword>
<evidence type="ECO:0000256" key="3">
    <source>
        <dbReference type="ARBA" id="ARBA00023163"/>
    </source>
</evidence>
<evidence type="ECO:0000259" key="5">
    <source>
        <dbReference type="PROSITE" id="PS51202"/>
    </source>
</evidence>
<feature type="domain" description="RCK C-terminal" evidence="5">
    <location>
        <begin position="123"/>
        <end position="208"/>
    </location>
</feature>
<dbReference type="GO" id="GO:0003677">
    <property type="term" value="F:DNA binding"/>
    <property type="evidence" value="ECO:0007669"/>
    <property type="project" value="UniProtKB-KW"/>
</dbReference>
<protein>
    <submittedName>
        <fullName evidence="6">Regulatory GntR family protein</fullName>
    </submittedName>
</protein>
<evidence type="ECO:0000313" key="6">
    <source>
        <dbReference type="EMBL" id="RBP65348.1"/>
    </source>
</evidence>
<dbReference type="CDD" id="cd07377">
    <property type="entry name" value="WHTH_GntR"/>
    <property type="match status" value="1"/>
</dbReference>
<dbReference type="PANTHER" id="PTHR44846">
    <property type="entry name" value="MANNOSYL-D-GLYCERATE TRANSPORT/METABOLISM SYSTEM REPRESSOR MNGR-RELATED"/>
    <property type="match status" value="1"/>
</dbReference>
<keyword evidence="1" id="KW-0805">Transcription regulation</keyword>
<dbReference type="RefSeq" id="WP_113920467.1">
    <property type="nucleotide sequence ID" value="NZ_QNRX01000007.1"/>
</dbReference>
<dbReference type="GO" id="GO:0006813">
    <property type="term" value="P:potassium ion transport"/>
    <property type="evidence" value="ECO:0007669"/>
    <property type="project" value="InterPro"/>
</dbReference>
<keyword evidence="3" id="KW-0804">Transcription</keyword>
<dbReference type="GO" id="GO:0045892">
    <property type="term" value="P:negative regulation of DNA-templated transcription"/>
    <property type="evidence" value="ECO:0007669"/>
    <property type="project" value="TreeGrafter"/>
</dbReference>
<dbReference type="SUPFAM" id="SSF116726">
    <property type="entry name" value="TrkA C-terminal domain-like"/>
    <property type="match status" value="1"/>
</dbReference>
<dbReference type="PROSITE" id="PS51202">
    <property type="entry name" value="RCK_C"/>
    <property type="match status" value="1"/>
</dbReference>
<dbReference type="EMBL" id="QNRX01000007">
    <property type="protein sequence ID" value="RBP65348.1"/>
    <property type="molecule type" value="Genomic_DNA"/>
</dbReference>
<dbReference type="PANTHER" id="PTHR44846:SF1">
    <property type="entry name" value="MANNOSYL-D-GLYCERATE TRANSPORT_METABOLISM SYSTEM REPRESSOR MNGR-RELATED"/>
    <property type="match status" value="1"/>
</dbReference>
<organism evidence="6 7">
    <name type="scientific">Alkalibaculum bacchi</name>
    <dbReference type="NCBI Taxonomy" id="645887"/>
    <lineage>
        <taxon>Bacteria</taxon>
        <taxon>Bacillati</taxon>
        <taxon>Bacillota</taxon>
        <taxon>Clostridia</taxon>
        <taxon>Eubacteriales</taxon>
        <taxon>Eubacteriaceae</taxon>
        <taxon>Alkalibaculum</taxon>
    </lineage>
</organism>
<dbReference type="InterPro" id="IPR036721">
    <property type="entry name" value="RCK_C_sf"/>
</dbReference>
<dbReference type="InterPro" id="IPR000524">
    <property type="entry name" value="Tscrpt_reg_HTH_GntR"/>
</dbReference>
<dbReference type="SUPFAM" id="SSF46785">
    <property type="entry name" value="Winged helix' DNA-binding domain"/>
    <property type="match status" value="1"/>
</dbReference>
<gene>
    <name evidence="6" type="ORF">DES36_10788</name>
</gene>
<dbReference type="Gene3D" id="3.30.70.1450">
    <property type="entry name" value="Regulator of K+ conductance, C-terminal domain"/>
    <property type="match status" value="1"/>
</dbReference>
<dbReference type="OrthoDB" id="162505at2"/>
<dbReference type="SMART" id="SM00345">
    <property type="entry name" value="HTH_GNTR"/>
    <property type="match status" value="1"/>
</dbReference>
<accession>A0A366I807</accession>
<keyword evidence="2" id="KW-0238">DNA-binding</keyword>
<dbReference type="Pfam" id="PF00392">
    <property type="entry name" value="GntR"/>
    <property type="match status" value="1"/>
</dbReference>
<dbReference type="GO" id="GO:0008324">
    <property type="term" value="F:monoatomic cation transmembrane transporter activity"/>
    <property type="evidence" value="ECO:0007669"/>
    <property type="project" value="InterPro"/>
</dbReference>
<dbReference type="InterPro" id="IPR050679">
    <property type="entry name" value="Bact_HTH_transcr_reg"/>
</dbReference>
<dbReference type="InterPro" id="IPR006037">
    <property type="entry name" value="RCK_C"/>
</dbReference>
<dbReference type="Pfam" id="PF02080">
    <property type="entry name" value="TrkA_C"/>
    <property type="match status" value="1"/>
</dbReference>
<proteinExistence type="predicted"/>
<dbReference type="Proteomes" id="UP000253490">
    <property type="component" value="Unassembled WGS sequence"/>
</dbReference>
<evidence type="ECO:0000256" key="2">
    <source>
        <dbReference type="ARBA" id="ARBA00023125"/>
    </source>
</evidence>
<reference evidence="6 7" key="1">
    <citation type="submission" date="2018-06" db="EMBL/GenBank/DDBJ databases">
        <title>Genomic Encyclopedia of Type Strains, Phase IV (KMG-IV): sequencing the most valuable type-strain genomes for metagenomic binning, comparative biology and taxonomic classification.</title>
        <authorList>
            <person name="Goeker M."/>
        </authorList>
    </citation>
    <scope>NUCLEOTIDE SEQUENCE [LARGE SCALE GENOMIC DNA]</scope>
    <source>
        <strain evidence="6 7">DSM 22112</strain>
    </source>
</reference>
<dbReference type="GO" id="GO:0003700">
    <property type="term" value="F:DNA-binding transcription factor activity"/>
    <property type="evidence" value="ECO:0007669"/>
    <property type="project" value="InterPro"/>
</dbReference>
<comment type="caution">
    <text evidence="6">The sequence shown here is derived from an EMBL/GenBank/DDBJ whole genome shotgun (WGS) entry which is preliminary data.</text>
</comment>
<evidence type="ECO:0000313" key="7">
    <source>
        <dbReference type="Proteomes" id="UP000253490"/>
    </source>
</evidence>
<dbReference type="InterPro" id="IPR036388">
    <property type="entry name" value="WH-like_DNA-bd_sf"/>
</dbReference>
<dbReference type="PROSITE" id="PS50949">
    <property type="entry name" value="HTH_GNTR"/>
    <property type="match status" value="1"/>
</dbReference>
<dbReference type="AlphaFoldDB" id="A0A366I807"/>